<dbReference type="CDD" id="cd10918">
    <property type="entry name" value="CE4_NodB_like_5s_6s"/>
    <property type="match status" value="1"/>
</dbReference>
<accession>A0A4Z0BFQ1</accession>
<keyword evidence="1" id="KW-0732">Signal</keyword>
<dbReference type="PROSITE" id="PS51677">
    <property type="entry name" value="NODB"/>
    <property type="match status" value="1"/>
</dbReference>
<dbReference type="RefSeq" id="WP_135286450.1">
    <property type="nucleotide sequence ID" value="NZ_SMLL01000007.1"/>
</dbReference>
<dbReference type="Proteomes" id="UP000297564">
    <property type="component" value="Unassembled WGS sequence"/>
</dbReference>
<keyword evidence="4" id="KW-1185">Reference proteome</keyword>
<evidence type="ECO:0000256" key="1">
    <source>
        <dbReference type="ARBA" id="ARBA00022729"/>
    </source>
</evidence>
<organism evidence="3 4">
    <name type="scientific">Ramlibacter rhizophilus</name>
    <dbReference type="NCBI Taxonomy" id="1781167"/>
    <lineage>
        <taxon>Bacteria</taxon>
        <taxon>Pseudomonadati</taxon>
        <taxon>Pseudomonadota</taxon>
        <taxon>Betaproteobacteria</taxon>
        <taxon>Burkholderiales</taxon>
        <taxon>Comamonadaceae</taxon>
        <taxon>Ramlibacter</taxon>
    </lineage>
</organism>
<dbReference type="GO" id="GO:0005975">
    <property type="term" value="P:carbohydrate metabolic process"/>
    <property type="evidence" value="ECO:0007669"/>
    <property type="project" value="InterPro"/>
</dbReference>
<gene>
    <name evidence="3" type="ORF">EZ242_17285</name>
</gene>
<dbReference type="OrthoDB" id="9814639at2"/>
<sequence length="262" mass="29386">MSRRAPIPILSYHQTDGAPPGRLPHRSFVLPPARFARQMRALRRLGWTGLSMRELEPYLRGERQGKVVGITLDDGYLNNLQHAMPVLRELGFTATSFVVSQRIGASNDWDAGKGIPGVPLMDAVQLRAWMDAGMEVGAHTRHHVDLLTCDEERAREEIAGSKQELEQLLGCEVRSFCFPYGRYREPHVEMARQAGFATATTSESERAAEGCDLLCLPRISVLRDSSLPMLLARVATGYEDWRRSLGRQARPLLRSWRAQPAP</sequence>
<dbReference type="Pfam" id="PF01522">
    <property type="entry name" value="Polysacc_deac_1"/>
    <property type="match status" value="1"/>
</dbReference>
<dbReference type="InterPro" id="IPR011330">
    <property type="entry name" value="Glyco_hydro/deAcase_b/a-brl"/>
</dbReference>
<evidence type="ECO:0000313" key="4">
    <source>
        <dbReference type="Proteomes" id="UP000297564"/>
    </source>
</evidence>
<protein>
    <submittedName>
        <fullName evidence="3">Polysaccharide deacetylase family protein</fullName>
    </submittedName>
</protein>
<dbReference type="Gene3D" id="3.20.20.370">
    <property type="entry name" value="Glycoside hydrolase/deacetylase"/>
    <property type="match status" value="1"/>
</dbReference>
<evidence type="ECO:0000259" key="2">
    <source>
        <dbReference type="PROSITE" id="PS51677"/>
    </source>
</evidence>
<evidence type="ECO:0000313" key="3">
    <source>
        <dbReference type="EMBL" id="TFY97283.1"/>
    </source>
</evidence>
<dbReference type="InterPro" id="IPR051398">
    <property type="entry name" value="Polysacch_Deacetylase"/>
</dbReference>
<dbReference type="PANTHER" id="PTHR34216">
    <property type="match status" value="1"/>
</dbReference>
<comment type="caution">
    <text evidence="3">The sequence shown here is derived from an EMBL/GenBank/DDBJ whole genome shotgun (WGS) entry which is preliminary data.</text>
</comment>
<proteinExistence type="predicted"/>
<dbReference type="SUPFAM" id="SSF88713">
    <property type="entry name" value="Glycoside hydrolase/deacetylase"/>
    <property type="match status" value="1"/>
</dbReference>
<dbReference type="GO" id="GO:0016810">
    <property type="term" value="F:hydrolase activity, acting on carbon-nitrogen (but not peptide) bonds"/>
    <property type="evidence" value="ECO:0007669"/>
    <property type="project" value="InterPro"/>
</dbReference>
<dbReference type="InterPro" id="IPR002509">
    <property type="entry name" value="NODB_dom"/>
</dbReference>
<dbReference type="PANTHER" id="PTHR34216:SF7">
    <property type="entry name" value="POLY-BETA-1,6-N-ACETYL-D-GLUCOSAMINE N-DEACETYLASE"/>
    <property type="match status" value="1"/>
</dbReference>
<feature type="domain" description="NodB homology" evidence="2">
    <location>
        <begin position="66"/>
        <end position="262"/>
    </location>
</feature>
<dbReference type="EMBL" id="SMLL01000007">
    <property type="protein sequence ID" value="TFY97283.1"/>
    <property type="molecule type" value="Genomic_DNA"/>
</dbReference>
<name>A0A4Z0BFQ1_9BURK</name>
<dbReference type="AlphaFoldDB" id="A0A4Z0BFQ1"/>
<reference evidence="3 4" key="1">
    <citation type="submission" date="2019-03" db="EMBL/GenBank/DDBJ databases">
        <title>Ramlibacter rhizophilus CCTCC AB2015357, whole genome shotgun sequence.</title>
        <authorList>
            <person name="Zhang X."/>
            <person name="Feng G."/>
            <person name="Zhu H."/>
        </authorList>
    </citation>
    <scope>NUCLEOTIDE SEQUENCE [LARGE SCALE GENOMIC DNA]</scope>
    <source>
        <strain evidence="3 4">CCTCC AB2015357</strain>
    </source>
</reference>